<keyword evidence="1" id="KW-0812">Transmembrane</keyword>
<keyword evidence="1" id="KW-1133">Transmembrane helix</keyword>
<organism evidence="2 3">
    <name type="scientific">Thalassovita aquimarina</name>
    <dbReference type="NCBI Taxonomy" id="2785917"/>
    <lineage>
        <taxon>Bacteria</taxon>
        <taxon>Pseudomonadati</taxon>
        <taxon>Pseudomonadota</taxon>
        <taxon>Alphaproteobacteria</taxon>
        <taxon>Rhodobacterales</taxon>
        <taxon>Roseobacteraceae</taxon>
        <taxon>Thalassovita</taxon>
    </lineage>
</organism>
<proteinExistence type="predicted"/>
<reference evidence="2 3" key="1">
    <citation type="journal article" date="2021" name="Arch. Microbiol.">
        <title>Thalassobius aquimarinus sp. nov., isolated from the Sea of Japan seashore.</title>
        <authorList>
            <person name="Kurilenko V.V."/>
            <person name="Romanenko L.A."/>
            <person name="Chernysheva N.Y."/>
            <person name="Velansky P.V."/>
            <person name="Tekutyeva L.A."/>
            <person name="Isaeva M.P."/>
            <person name="Mikhailov V.V."/>
        </authorList>
    </citation>
    <scope>NUCLEOTIDE SEQUENCE [LARGE SCALE GENOMIC DNA]</scope>
    <source>
        <strain evidence="2 3">KMM 8518</strain>
    </source>
</reference>
<gene>
    <name evidence="2" type="ORF">IT775_19050</name>
</gene>
<evidence type="ECO:0000313" key="2">
    <source>
        <dbReference type="EMBL" id="MBR9653221.1"/>
    </source>
</evidence>
<keyword evidence="3" id="KW-1185">Reference proteome</keyword>
<comment type="caution">
    <text evidence="2">The sequence shown here is derived from an EMBL/GenBank/DDBJ whole genome shotgun (WGS) entry which is preliminary data.</text>
</comment>
<dbReference type="Proteomes" id="UP001195941">
    <property type="component" value="Unassembled WGS sequence"/>
</dbReference>
<feature type="transmembrane region" description="Helical" evidence="1">
    <location>
        <begin position="152"/>
        <end position="185"/>
    </location>
</feature>
<accession>A0ABS5HWA2</accession>
<keyword evidence="1" id="KW-0472">Membrane</keyword>
<name>A0ABS5HWA2_9RHOB</name>
<evidence type="ECO:0000313" key="3">
    <source>
        <dbReference type="Proteomes" id="UP001195941"/>
    </source>
</evidence>
<feature type="transmembrane region" description="Helical" evidence="1">
    <location>
        <begin position="110"/>
        <end position="132"/>
    </location>
</feature>
<evidence type="ECO:0000256" key="1">
    <source>
        <dbReference type="SAM" id="Phobius"/>
    </source>
</evidence>
<sequence length="195" mass="21900">MESPKLEVTGNFKIRISALSIKLHPVLENKAMFCAVGRRSAVEYHFDLGPVQGDLRFRYWGNRLLRRAIPLLVSDPTTFDIQWFVTGKWPGIRRCAVFGFRFKSKNGRWLTLWALGILGFPLLLWLIGYLGGCVASSTSAHCENIPDFFASVLFAFYVFLVFGGWAVSGLLIILAIAMLVLAVTAEIGARRETKR</sequence>
<dbReference type="RefSeq" id="WP_212702844.1">
    <property type="nucleotide sequence ID" value="NZ_JADMKU010000025.1"/>
</dbReference>
<dbReference type="EMBL" id="JADMKU010000025">
    <property type="protein sequence ID" value="MBR9653221.1"/>
    <property type="molecule type" value="Genomic_DNA"/>
</dbReference>
<protein>
    <submittedName>
        <fullName evidence="2">Uncharacterized protein</fullName>
    </submittedName>
</protein>